<accession>C6IGB8</accession>
<proteinExistence type="predicted"/>
<accession>A0A0P0F099</accession>
<evidence type="ECO:0000313" key="5">
    <source>
        <dbReference type="EMBL" id="MDC2234738.1"/>
    </source>
</evidence>
<dbReference type="EMBL" id="JAQNVG010000004">
    <property type="protein sequence ID" value="MDC2234738.1"/>
    <property type="molecule type" value="Genomic_DNA"/>
</dbReference>
<evidence type="ECO:0000313" key="4">
    <source>
        <dbReference type="EMBL" id="KAB4480875.1"/>
    </source>
</evidence>
<dbReference type="Pfam" id="PF18291">
    <property type="entry name" value="HU-HIG"/>
    <property type="match status" value="1"/>
</dbReference>
<keyword evidence="1 3" id="KW-0238">DNA-binding</keyword>
<dbReference type="InterPro" id="IPR036388">
    <property type="entry name" value="WH-like_DNA-bd_sf"/>
</dbReference>
<dbReference type="GeneID" id="60926764"/>
<reference evidence="5" key="2">
    <citation type="submission" date="2022-10" db="EMBL/GenBank/DDBJ databases">
        <title>Human gut microbiome strain richness.</title>
        <authorList>
            <person name="Chen-Liaw A."/>
        </authorList>
    </citation>
    <scope>NUCLEOTIDE SEQUENCE</scope>
    <source>
        <strain evidence="5">1001283st1_A3_1001283B150304_161114</strain>
    </source>
</reference>
<evidence type="ECO:0000259" key="2">
    <source>
        <dbReference type="Pfam" id="PF18291"/>
    </source>
</evidence>
<evidence type="ECO:0000313" key="3">
    <source>
        <dbReference type="EMBL" id="KAB4312134.1"/>
    </source>
</evidence>
<dbReference type="Proteomes" id="UP000440614">
    <property type="component" value="Unassembled WGS sequence"/>
</dbReference>
<protein>
    <submittedName>
        <fullName evidence="3 5">DNA-binding protein</fullName>
    </submittedName>
</protein>
<dbReference type="GO" id="GO:0003677">
    <property type="term" value="F:DNA binding"/>
    <property type="evidence" value="ECO:0007669"/>
    <property type="project" value="UniProtKB-KW"/>
</dbReference>
<dbReference type="EMBL" id="WCSY01000011">
    <property type="protein sequence ID" value="KAB4312134.1"/>
    <property type="molecule type" value="Genomic_DNA"/>
</dbReference>
<reference evidence="6 7" key="1">
    <citation type="journal article" date="2019" name="Nat. Med.">
        <title>A library of human gut bacterial isolates paired with longitudinal multiomics data enables mechanistic microbiome research.</title>
        <authorList>
            <person name="Poyet M."/>
            <person name="Groussin M."/>
            <person name="Gibbons S.M."/>
            <person name="Avila-Pacheco J."/>
            <person name="Jiang X."/>
            <person name="Kearney S.M."/>
            <person name="Perrotta A.R."/>
            <person name="Berdy B."/>
            <person name="Zhao S."/>
            <person name="Lieberman T.D."/>
            <person name="Swanson P.K."/>
            <person name="Smith M."/>
            <person name="Roesemann S."/>
            <person name="Alexander J.E."/>
            <person name="Rich S.A."/>
            <person name="Livny J."/>
            <person name="Vlamakis H."/>
            <person name="Clish C."/>
            <person name="Bullock K."/>
            <person name="Deik A."/>
            <person name="Scott J."/>
            <person name="Pierce K.A."/>
            <person name="Xavier R.J."/>
            <person name="Alm E.J."/>
        </authorList>
    </citation>
    <scope>NUCLEOTIDE SEQUENCE [LARGE SCALE GENOMIC DNA]</scope>
    <source>
        <strain evidence="4 6">BIOML-A162</strain>
        <strain evidence="3 7">BIOML-A188</strain>
    </source>
</reference>
<organism evidence="3 7">
    <name type="scientific">Bacteroides thetaiotaomicron</name>
    <dbReference type="NCBI Taxonomy" id="818"/>
    <lineage>
        <taxon>Bacteria</taxon>
        <taxon>Pseudomonadati</taxon>
        <taxon>Bacteroidota</taxon>
        <taxon>Bacteroidia</taxon>
        <taxon>Bacteroidales</taxon>
        <taxon>Bacteroidaceae</taxon>
        <taxon>Bacteroides</taxon>
    </lineage>
</organism>
<dbReference type="OMA" id="RERYKVH"/>
<dbReference type="Gene3D" id="4.10.520.10">
    <property type="entry name" value="IHF-like DNA-binding proteins"/>
    <property type="match status" value="1"/>
</dbReference>
<dbReference type="InterPro" id="IPR010992">
    <property type="entry name" value="IHF-like_DNA-bd_dom_sf"/>
</dbReference>
<feature type="domain" description="HU" evidence="2">
    <location>
        <begin position="1"/>
        <end position="124"/>
    </location>
</feature>
<dbReference type="InterPro" id="IPR005902">
    <property type="entry name" value="HU_DNA-bd_put"/>
</dbReference>
<gene>
    <name evidence="4" type="ORF">GAN91_14820</name>
    <name evidence="3" type="ORF">GAO51_12315</name>
    <name evidence="5" type="ORF">PO127_03110</name>
</gene>
<dbReference type="SUPFAM" id="SSF47729">
    <property type="entry name" value="IHF-like DNA-binding proteins"/>
    <property type="match status" value="1"/>
</dbReference>
<name>A0A0P0F099_BACT4</name>
<dbReference type="KEGG" id="btho:Btheta7330_02418"/>
<dbReference type="RefSeq" id="WP_008765654.1">
    <property type="nucleotide sequence ID" value="NZ_BAABXH010000002.1"/>
</dbReference>
<dbReference type="NCBIfam" id="TIGR01201">
    <property type="entry name" value="HU_rel"/>
    <property type="match status" value="1"/>
</dbReference>
<dbReference type="InterPro" id="IPR041607">
    <property type="entry name" value="HU-HIG"/>
</dbReference>
<dbReference type="AlphaFoldDB" id="A0A0P0F099"/>
<dbReference type="Proteomes" id="UP000436858">
    <property type="component" value="Unassembled WGS sequence"/>
</dbReference>
<evidence type="ECO:0000313" key="7">
    <source>
        <dbReference type="Proteomes" id="UP000440614"/>
    </source>
</evidence>
<dbReference type="EMBL" id="WCRY01000013">
    <property type="protein sequence ID" value="KAB4480875.1"/>
    <property type="molecule type" value="Genomic_DNA"/>
</dbReference>
<dbReference type="Proteomes" id="UP001217776">
    <property type="component" value="Unassembled WGS sequence"/>
</dbReference>
<sequence length="206" mass="23514">MNALYDFFLTPQPKDSNKTRYHARLVVRDTITLEDIAETIESRSSLRQSDVIGSFIEFANVFKQELSNGNSIHIPGVGSFRIKAESPEVRSPKEIRAENIHCSGIVFTPEKDLLRELKATTFEKVSETRRSQELSDIEIDGRLAEFFKDNSCITTQQLCSLCGLRKATALRRLQKRVDEGKLTHPGYIRSPFYFPVPGWFGVSRNR</sequence>
<evidence type="ECO:0000256" key="1">
    <source>
        <dbReference type="ARBA" id="ARBA00023125"/>
    </source>
</evidence>
<dbReference type="Gene3D" id="1.10.10.10">
    <property type="entry name" value="Winged helix-like DNA-binding domain superfamily/Winged helix DNA-binding domain"/>
    <property type="match status" value="1"/>
</dbReference>
<evidence type="ECO:0000313" key="6">
    <source>
        <dbReference type="Proteomes" id="UP000436858"/>
    </source>
</evidence>
<comment type="caution">
    <text evidence="3">The sequence shown here is derived from an EMBL/GenBank/DDBJ whole genome shotgun (WGS) entry which is preliminary data.</text>
</comment>